<dbReference type="GO" id="GO:0009897">
    <property type="term" value="C:external side of plasma membrane"/>
    <property type="evidence" value="ECO:0007669"/>
    <property type="project" value="TreeGrafter"/>
</dbReference>
<dbReference type="GO" id="GO:1903037">
    <property type="term" value="P:regulation of leukocyte cell-cell adhesion"/>
    <property type="evidence" value="ECO:0007669"/>
    <property type="project" value="UniProtKB-ARBA"/>
</dbReference>
<dbReference type="Proteomes" id="UP000265160">
    <property type="component" value="Unplaced"/>
</dbReference>
<organism evidence="5 6">
    <name type="scientific">Maylandia zebra</name>
    <name type="common">zebra mbuna</name>
    <dbReference type="NCBI Taxonomy" id="106582"/>
    <lineage>
        <taxon>Eukaryota</taxon>
        <taxon>Metazoa</taxon>
        <taxon>Chordata</taxon>
        <taxon>Craniata</taxon>
        <taxon>Vertebrata</taxon>
        <taxon>Euteleostomi</taxon>
        <taxon>Actinopterygii</taxon>
        <taxon>Neopterygii</taxon>
        <taxon>Teleostei</taxon>
        <taxon>Neoteleostei</taxon>
        <taxon>Acanthomorphata</taxon>
        <taxon>Ovalentaria</taxon>
        <taxon>Cichlomorphae</taxon>
        <taxon>Cichliformes</taxon>
        <taxon>Cichlidae</taxon>
        <taxon>African cichlids</taxon>
        <taxon>Pseudocrenilabrinae</taxon>
        <taxon>Haplochromini</taxon>
        <taxon>Maylandia</taxon>
        <taxon>Maylandia zebra complex</taxon>
    </lineage>
</organism>
<dbReference type="GO" id="GO:0001817">
    <property type="term" value="P:regulation of cytokine production"/>
    <property type="evidence" value="ECO:0007669"/>
    <property type="project" value="TreeGrafter"/>
</dbReference>
<dbReference type="SUPFAM" id="SSF48726">
    <property type="entry name" value="Immunoglobulin"/>
    <property type="match status" value="2"/>
</dbReference>
<sequence>MCPHFTRKLLSSESYNNKSNLMCFFAGYSQEAPTKQIVALLGDDVVLPCFLKTPVDVSQLQLEWARTDLTPGFIYMWDKNKENVELKEPSYTGRTSLSFDKLKHEDVSLTLSKVQLSDQGPYRCFIPQLGQIYDIDNLTHRSASTPVMKVMSNVSSRVVLQCESAGWYPEPELLWLDGEGNLLSAGPTETLRGPDDLYTVSSRVTRHSNNITCRVQQRNTNQSRETHIHVPASFTGITCISLSFKALLSGRNHRPLSSSHKLHNPPTHAKF</sequence>
<dbReference type="InterPro" id="IPR007110">
    <property type="entry name" value="Ig-like_dom"/>
</dbReference>
<dbReference type="InterPro" id="IPR050504">
    <property type="entry name" value="IgSF_BTN/MOG"/>
</dbReference>
<dbReference type="InterPro" id="IPR036179">
    <property type="entry name" value="Ig-like_dom_sf"/>
</dbReference>
<dbReference type="PANTHER" id="PTHR24100:SF151">
    <property type="entry name" value="ICOS LIGAND"/>
    <property type="match status" value="1"/>
</dbReference>
<dbReference type="Pfam" id="PF22705">
    <property type="entry name" value="C2-set_3"/>
    <property type="match status" value="1"/>
</dbReference>
<dbReference type="PANTHER" id="PTHR24100">
    <property type="entry name" value="BUTYROPHILIN"/>
    <property type="match status" value="1"/>
</dbReference>
<dbReference type="GO" id="GO:0050863">
    <property type="term" value="P:regulation of T cell activation"/>
    <property type="evidence" value="ECO:0007669"/>
    <property type="project" value="UniProtKB-ARBA"/>
</dbReference>
<dbReference type="PROSITE" id="PS50835">
    <property type="entry name" value="IG_LIKE"/>
    <property type="match status" value="2"/>
</dbReference>
<proteinExistence type="predicted"/>
<evidence type="ECO:0000256" key="3">
    <source>
        <dbReference type="ARBA" id="ARBA00023319"/>
    </source>
</evidence>
<keyword evidence="6" id="KW-1185">Reference proteome</keyword>
<dbReference type="GO" id="GO:0005102">
    <property type="term" value="F:signaling receptor binding"/>
    <property type="evidence" value="ECO:0007669"/>
    <property type="project" value="TreeGrafter"/>
</dbReference>
<name>A0A3P9AS05_9CICH</name>
<accession>A0A3P9AS05</accession>
<dbReference type="Pfam" id="PF07686">
    <property type="entry name" value="V-set"/>
    <property type="match status" value="1"/>
</dbReference>
<dbReference type="InterPro" id="IPR053896">
    <property type="entry name" value="BTN3A2-like_Ig-C"/>
</dbReference>
<feature type="domain" description="Ig-like" evidence="4">
    <location>
        <begin position="3"/>
        <end position="124"/>
    </location>
</feature>
<evidence type="ECO:0000256" key="1">
    <source>
        <dbReference type="ARBA" id="ARBA00004370"/>
    </source>
</evidence>
<keyword evidence="2" id="KW-0472">Membrane</keyword>
<reference evidence="5" key="1">
    <citation type="submission" date="2025-08" db="UniProtKB">
        <authorList>
            <consortium name="Ensembl"/>
        </authorList>
    </citation>
    <scope>IDENTIFICATION</scope>
</reference>
<dbReference type="AlphaFoldDB" id="A0A3P9AS05"/>
<evidence type="ECO:0000313" key="5">
    <source>
        <dbReference type="Ensembl" id="ENSMZEP00005000451.1"/>
    </source>
</evidence>
<protein>
    <recommendedName>
        <fullName evidence="4">Ig-like domain-containing protein</fullName>
    </recommendedName>
</protein>
<dbReference type="SMART" id="SM00406">
    <property type="entry name" value="IGv"/>
    <property type="match status" value="1"/>
</dbReference>
<dbReference type="InterPro" id="IPR003599">
    <property type="entry name" value="Ig_sub"/>
</dbReference>
<evidence type="ECO:0000313" key="6">
    <source>
        <dbReference type="Proteomes" id="UP000265160"/>
    </source>
</evidence>
<feature type="domain" description="Ig-like" evidence="4">
    <location>
        <begin position="127"/>
        <end position="229"/>
    </location>
</feature>
<dbReference type="GO" id="GO:0050852">
    <property type="term" value="P:T cell receptor signaling pathway"/>
    <property type="evidence" value="ECO:0007669"/>
    <property type="project" value="TreeGrafter"/>
</dbReference>
<dbReference type="GeneTree" id="ENSGT01050000244843"/>
<evidence type="ECO:0000256" key="2">
    <source>
        <dbReference type="ARBA" id="ARBA00023136"/>
    </source>
</evidence>
<dbReference type="GO" id="GO:0042110">
    <property type="term" value="P:T cell activation"/>
    <property type="evidence" value="ECO:0007669"/>
    <property type="project" value="UniProtKB-ARBA"/>
</dbReference>
<keyword evidence="3" id="KW-0393">Immunoglobulin domain</keyword>
<dbReference type="InterPro" id="IPR013106">
    <property type="entry name" value="Ig_V-set"/>
</dbReference>
<dbReference type="Ensembl" id="ENSMZET00005000512.1">
    <property type="protein sequence ID" value="ENSMZEP00005000451.1"/>
    <property type="gene ID" value="ENSMZEG00005000398.1"/>
</dbReference>
<reference evidence="5" key="2">
    <citation type="submission" date="2025-09" db="UniProtKB">
        <authorList>
            <consortium name="Ensembl"/>
        </authorList>
    </citation>
    <scope>IDENTIFICATION</scope>
</reference>
<dbReference type="Gene3D" id="2.60.40.10">
    <property type="entry name" value="Immunoglobulins"/>
    <property type="match status" value="2"/>
</dbReference>
<evidence type="ECO:0000259" key="4">
    <source>
        <dbReference type="PROSITE" id="PS50835"/>
    </source>
</evidence>
<dbReference type="SMART" id="SM00409">
    <property type="entry name" value="IG"/>
    <property type="match status" value="2"/>
</dbReference>
<comment type="subcellular location">
    <subcellularLocation>
        <location evidence="1">Membrane</location>
    </subcellularLocation>
</comment>
<dbReference type="InterPro" id="IPR013783">
    <property type="entry name" value="Ig-like_fold"/>
</dbReference>